<evidence type="ECO:0008006" key="7">
    <source>
        <dbReference type="Google" id="ProtNLM"/>
    </source>
</evidence>
<dbReference type="PANTHER" id="PTHR34139:SF1">
    <property type="entry name" value="RNASE MJ1380-RELATED"/>
    <property type="match status" value="1"/>
</dbReference>
<name>A0A679J241_9HYPH</name>
<evidence type="ECO:0000256" key="1">
    <source>
        <dbReference type="ARBA" id="ARBA00022553"/>
    </source>
</evidence>
<dbReference type="InterPro" id="IPR008201">
    <property type="entry name" value="HepT-like"/>
</dbReference>
<evidence type="ECO:0000256" key="2">
    <source>
        <dbReference type="ARBA" id="ARBA00022649"/>
    </source>
</evidence>
<sequence>MPFPPSEREREACETIIENAEAAFDFTAGMTFAAFEADQRTNYAVVRCLEIISEASRRLRPETKARHPRIPWREIADAGNFYRHAYHRLALDIVWKTVHDQLTEIIEVCRAELSRPPAP</sequence>
<evidence type="ECO:0000256" key="3">
    <source>
        <dbReference type="ARBA" id="ARBA00022722"/>
    </source>
</evidence>
<proteinExistence type="predicted"/>
<dbReference type="PANTHER" id="PTHR34139">
    <property type="entry name" value="UPF0331 PROTEIN MJ0127"/>
    <property type="match status" value="1"/>
</dbReference>
<organism evidence="6">
    <name type="scientific">Methylobacterium bullatum</name>
    <dbReference type="NCBI Taxonomy" id="570505"/>
    <lineage>
        <taxon>Bacteria</taxon>
        <taxon>Pseudomonadati</taxon>
        <taxon>Pseudomonadota</taxon>
        <taxon>Alphaproteobacteria</taxon>
        <taxon>Hyphomicrobiales</taxon>
        <taxon>Methylobacteriaceae</taxon>
        <taxon>Methylobacterium</taxon>
    </lineage>
</organism>
<keyword evidence="4" id="KW-0547">Nucleotide-binding</keyword>
<dbReference type="InterPro" id="IPR051813">
    <property type="entry name" value="HepT_RNase_toxin"/>
</dbReference>
<evidence type="ECO:0000256" key="5">
    <source>
        <dbReference type="ARBA" id="ARBA00022801"/>
    </source>
</evidence>
<dbReference type="AlphaFoldDB" id="A0A679J241"/>
<dbReference type="EMBL" id="LR743504">
    <property type="protein sequence ID" value="CAA2101956.1"/>
    <property type="molecule type" value="Genomic_DNA"/>
</dbReference>
<evidence type="ECO:0000313" key="6">
    <source>
        <dbReference type="EMBL" id="CAA2101956.1"/>
    </source>
</evidence>
<dbReference type="GO" id="GO:0004540">
    <property type="term" value="F:RNA nuclease activity"/>
    <property type="evidence" value="ECO:0007669"/>
    <property type="project" value="InterPro"/>
</dbReference>
<dbReference type="GO" id="GO:0016787">
    <property type="term" value="F:hydrolase activity"/>
    <property type="evidence" value="ECO:0007669"/>
    <property type="project" value="UniProtKB-KW"/>
</dbReference>
<dbReference type="GO" id="GO:0000166">
    <property type="term" value="F:nucleotide binding"/>
    <property type="evidence" value="ECO:0007669"/>
    <property type="project" value="UniProtKB-KW"/>
</dbReference>
<accession>A0A679J241</accession>
<dbReference type="GO" id="GO:0110001">
    <property type="term" value="C:toxin-antitoxin complex"/>
    <property type="evidence" value="ECO:0007669"/>
    <property type="project" value="InterPro"/>
</dbReference>
<keyword evidence="1" id="KW-0597">Phosphoprotein</keyword>
<reference evidence="6" key="1">
    <citation type="submission" date="2019-12" db="EMBL/GenBank/DDBJ databases">
        <authorList>
            <person name="Cremers G."/>
        </authorList>
    </citation>
    <scope>NUCLEOTIDE SEQUENCE</scope>
    <source>
        <strain evidence="6">Mbul1</strain>
    </source>
</reference>
<gene>
    <name evidence="6" type="ORF">MBUL_01440</name>
</gene>
<keyword evidence="3" id="KW-0540">Nuclease</keyword>
<dbReference type="Pfam" id="PF01934">
    <property type="entry name" value="HepT-like"/>
    <property type="match status" value="1"/>
</dbReference>
<keyword evidence="5" id="KW-0378">Hydrolase</keyword>
<protein>
    <recommendedName>
        <fullName evidence="7">DUF86 domain-containing protein</fullName>
    </recommendedName>
</protein>
<evidence type="ECO:0000256" key="4">
    <source>
        <dbReference type="ARBA" id="ARBA00022741"/>
    </source>
</evidence>
<keyword evidence="2" id="KW-1277">Toxin-antitoxin system</keyword>